<dbReference type="InterPro" id="IPR040807">
    <property type="entry name" value="DUF5522"/>
</dbReference>
<dbReference type="RefSeq" id="WP_201918849.1">
    <property type="nucleotide sequence ID" value="NZ_JAERQG010000001.1"/>
</dbReference>
<comment type="caution">
    <text evidence="1">The sequence shown here is derived from an EMBL/GenBank/DDBJ whole genome shotgun (WGS) entry which is preliminary data.</text>
</comment>
<protein>
    <submittedName>
        <fullName evidence="1">Uncharacterized protein</fullName>
    </submittedName>
</protein>
<dbReference type="PANTHER" id="PTHR21037:SF2">
    <property type="entry name" value="SIMILAR TO NOVEL PROTEIN"/>
    <property type="match status" value="1"/>
</dbReference>
<name>A0A937DGK1_9BACT</name>
<dbReference type="Proteomes" id="UP000642920">
    <property type="component" value="Unassembled WGS sequence"/>
</dbReference>
<evidence type="ECO:0000313" key="1">
    <source>
        <dbReference type="EMBL" id="MBL0764868.1"/>
    </source>
</evidence>
<proteinExistence type="predicted"/>
<organism evidence="1 2">
    <name type="scientific">Marivirga atlantica</name>
    <dbReference type="NCBI Taxonomy" id="1548457"/>
    <lineage>
        <taxon>Bacteria</taxon>
        <taxon>Pseudomonadati</taxon>
        <taxon>Bacteroidota</taxon>
        <taxon>Cytophagia</taxon>
        <taxon>Cytophagales</taxon>
        <taxon>Marivirgaceae</taxon>
        <taxon>Marivirga</taxon>
    </lineage>
</organism>
<reference evidence="1" key="1">
    <citation type="submission" date="2021-01" db="EMBL/GenBank/DDBJ databases">
        <title>Marivirga sp. nov., isolated from intertidal surface sediments.</title>
        <authorList>
            <person name="Zhang M."/>
        </authorList>
    </citation>
    <scope>NUCLEOTIDE SEQUENCE</scope>
    <source>
        <strain evidence="1">SM1354</strain>
    </source>
</reference>
<accession>A0A937DGK1</accession>
<dbReference type="PANTHER" id="PTHR21037">
    <property type="entry name" value="39S RIBOSOMAL PROTEIN L14, MITOCHONDRIAL"/>
    <property type="match status" value="1"/>
</dbReference>
<sequence>MSNKKDSINLEAKDFYFENGLMVFTAQYHLKRGFCCGNKCRHCPYQHKNVRDKN</sequence>
<keyword evidence="2" id="KW-1185">Reference proteome</keyword>
<dbReference type="EMBL" id="JAERQG010000001">
    <property type="protein sequence ID" value="MBL0764868.1"/>
    <property type="molecule type" value="Genomic_DNA"/>
</dbReference>
<dbReference type="Pfam" id="PF17653">
    <property type="entry name" value="DUF5522"/>
    <property type="match status" value="1"/>
</dbReference>
<dbReference type="AlphaFoldDB" id="A0A937DGK1"/>
<evidence type="ECO:0000313" key="2">
    <source>
        <dbReference type="Proteomes" id="UP000642920"/>
    </source>
</evidence>
<gene>
    <name evidence="1" type="ORF">JKP34_06375</name>
</gene>